<dbReference type="Pfam" id="PF13860">
    <property type="entry name" value="FlgD_ig"/>
    <property type="match status" value="1"/>
</dbReference>
<evidence type="ECO:0000259" key="1">
    <source>
        <dbReference type="Pfam" id="PF13860"/>
    </source>
</evidence>
<evidence type="ECO:0000313" key="2">
    <source>
        <dbReference type="EMBL" id="NNF05670.1"/>
    </source>
</evidence>
<comment type="caution">
    <text evidence="2">The sequence shown here is derived from an EMBL/GenBank/DDBJ whole genome shotgun (WGS) entry which is preliminary data.</text>
</comment>
<gene>
    <name evidence="2" type="ORF">HKN21_02805</name>
</gene>
<dbReference type="InterPro" id="IPR026444">
    <property type="entry name" value="Secre_tail"/>
</dbReference>
<organism evidence="2 3">
    <name type="scientific">Eiseniibacteriota bacterium</name>
    <dbReference type="NCBI Taxonomy" id="2212470"/>
    <lineage>
        <taxon>Bacteria</taxon>
        <taxon>Candidatus Eiseniibacteriota</taxon>
    </lineage>
</organism>
<dbReference type="InterPro" id="IPR013783">
    <property type="entry name" value="Ig-like_fold"/>
</dbReference>
<name>A0A7Y2E941_UNCEI</name>
<feature type="domain" description="FlgD/Vpr Ig-like" evidence="1">
    <location>
        <begin position="637"/>
        <end position="698"/>
    </location>
</feature>
<evidence type="ECO:0000313" key="3">
    <source>
        <dbReference type="Proteomes" id="UP000547674"/>
    </source>
</evidence>
<sequence>ADAILLDANPGNIPATLSGTGNGTNGIRVSGNVGGTAPAATWTWSASPGFPVVVQNVNVNSGDSLEVEEDSVVKFLASGSSLSMFSGSALRTPGPGPVWFTSLKDDSKGGDTNGDNAASSPAPGDWLSVYFYGSSVANLNNTWFAYGGSGTQGNIHSPSGVITSFNWNGGGSLHSLNAGATLVSGVVSVENLAFENNGGDGLYIQTTLGPPVLDHIESNNNTDTAIRLAANPGNLPGTLSGTGNGINGVWVSGSLGGSAANQSWSWAASPNFPVVINSLTTSGSDTLEIGAGSVIKFMGASSISLFSTARLVTHGTPSSGCDPDNASGRVWFTSLSDDTVGGDTNGDGGATLPAPGDWQSVYLYGGSTALFNHTWFRYGGSTSQGHVDSPSGVTTDLNWFGGGSINSAGYGADLTVAGILVQGVRFADNALGGVRVNATVPGNFQGNDFTNNAGFGLESLGQLLDGTGSWWGHGSGPAHAGNPGGIGDAVSNNVTYSPWGLIPNTNAAPEGFFLLSPAAEEVVASNPVNFTWSPSSDTDLDAVTYTIEVAKSHIFTPLAIEGTTTTSDTTWSLSGLPNGIHYWRVVACDGNNGTIGVGSTRVFYVGGTVGVDEPDVVLPTKVLLGNPSPNPFRFANSVQLHLPAPSHVSLEVFDVQGRRVTRVKHGLLGEGSHRLSWDGKDNAGREVSAGIYLYRLVTSDAVQVKRVVKIQ</sequence>
<dbReference type="NCBIfam" id="TIGR04183">
    <property type="entry name" value="Por_Secre_tail"/>
    <property type="match status" value="1"/>
</dbReference>
<dbReference type="Gene3D" id="2.60.40.10">
    <property type="entry name" value="Immunoglobulins"/>
    <property type="match status" value="1"/>
</dbReference>
<dbReference type="AlphaFoldDB" id="A0A7Y2E941"/>
<dbReference type="Proteomes" id="UP000547674">
    <property type="component" value="Unassembled WGS sequence"/>
</dbReference>
<accession>A0A7Y2E941</accession>
<reference evidence="2 3" key="1">
    <citation type="submission" date="2020-03" db="EMBL/GenBank/DDBJ databases">
        <title>Metabolic flexibility allows generalist bacteria to become dominant in a frequently disturbed ecosystem.</title>
        <authorList>
            <person name="Chen Y.-J."/>
            <person name="Leung P.M."/>
            <person name="Bay S.K."/>
            <person name="Hugenholtz P."/>
            <person name="Kessler A.J."/>
            <person name="Shelley G."/>
            <person name="Waite D.W."/>
            <person name="Cook P.L."/>
            <person name="Greening C."/>
        </authorList>
    </citation>
    <scope>NUCLEOTIDE SEQUENCE [LARGE SCALE GENOMIC DNA]</scope>
    <source>
        <strain evidence="2">SS_bin_28</strain>
    </source>
</reference>
<feature type="non-terminal residue" evidence="2">
    <location>
        <position position="1"/>
    </location>
</feature>
<dbReference type="SMART" id="SM00710">
    <property type="entry name" value="PbH1"/>
    <property type="match status" value="3"/>
</dbReference>
<proteinExistence type="predicted"/>
<dbReference type="InterPro" id="IPR025965">
    <property type="entry name" value="FlgD/Vpr_Ig-like"/>
</dbReference>
<dbReference type="InterPro" id="IPR006626">
    <property type="entry name" value="PbH1"/>
</dbReference>
<dbReference type="EMBL" id="JABDJR010000104">
    <property type="protein sequence ID" value="NNF05670.1"/>
    <property type="molecule type" value="Genomic_DNA"/>
</dbReference>
<protein>
    <submittedName>
        <fullName evidence="2">T9SS type A sorting domain-containing protein</fullName>
    </submittedName>
</protein>
<dbReference type="Gene3D" id="2.60.40.4070">
    <property type="match status" value="1"/>
</dbReference>